<dbReference type="InParanoid" id="A0A2R5G0K7"/>
<protein>
    <submittedName>
        <fullName evidence="3">Uncharacterized protein</fullName>
    </submittedName>
</protein>
<evidence type="ECO:0000313" key="4">
    <source>
        <dbReference type="Proteomes" id="UP000241890"/>
    </source>
</evidence>
<name>A0A2R5G0K7_9STRA</name>
<feature type="compositionally biased region" description="Low complexity" evidence="1">
    <location>
        <begin position="351"/>
        <end position="364"/>
    </location>
</feature>
<feature type="compositionally biased region" description="Polar residues" evidence="1">
    <location>
        <begin position="365"/>
        <end position="386"/>
    </location>
</feature>
<keyword evidence="2" id="KW-1133">Transmembrane helix</keyword>
<proteinExistence type="predicted"/>
<feature type="transmembrane region" description="Helical" evidence="2">
    <location>
        <begin position="159"/>
        <end position="179"/>
    </location>
</feature>
<feature type="transmembrane region" description="Helical" evidence="2">
    <location>
        <begin position="298"/>
        <end position="318"/>
    </location>
</feature>
<keyword evidence="4" id="KW-1185">Reference proteome</keyword>
<organism evidence="3 4">
    <name type="scientific">Hondaea fermentalgiana</name>
    <dbReference type="NCBI Taxonomy" id="2315210"/>
    <lineage>
        <taxon>Eukaryota</taxon>
        <taxon>Sar</taxon>
        <taxon>Stramenopiles</taxon>
        <taxon>Bigyra</taxon>
        <taxon>Labyrinthulomycetes</taxon>
        <taxon>Thraustochytrida</taxon>
        <taxon>Thraustochytriidae</taxon>
        <taxon>Hondaea</taxon>
    </lineage>
</organism>
<reference evidence="3 4" key="1">
    <citation type="submission" date="2017-12" db="EMBL/GenBank/DDBJ databases">
        <title>Sequencing, de novo assembly and annotation of complete genome of a new Thraustochytrid species, strain FCC1311.</title>
        <authorList>
            <person name="Sedici K."/>
            <person name="Godart F."/>
            <person name="Aiese Cigliano R."/>
            <person name="Sanseverino W."/>
            <person name="Barakat M."/>
            <person name="Ortet P."/>
            <person name="Marechal E."/>
            <person name="Cagnac O."/>
            <person name="Amato A."/>
        </authorList>
    </citation>
    <scope>NUCLEOTIDE SEQUENCE [LARGE SCALE GENOMIC DNA]</scope>
</reference>
<gene>
    <name evidence="3" type="ORF">FCC1311_007712</name>
</gene>
<dbReference type="Proteomes" id="UP000241890">
    <property type="component" value="Unassembled WGS sequence"/>
</dbReference>
<dbReference type="EMBL" id="BEYU01000006">
    <property type="protein sequence ID" value="GBG24552.1"/>
    <property type="molecule type" value="Genomic_DNA"/>
</dbReference>
<evidence type="ECO:0000256" key="1">
    <source>
        <dbReference type="SAM" id="MobiDB-lite"/>
    </source>
</evidence>
<sequence>MTSTQHDGICGESQTFLPVYMTQDYSPPPWWFGDSVCGSGFCSAAGVCECDAGWSDLSSFIDAEGIRCDVNEIAIKLLWAYNLGFSAFKIWRSRQGIRDKAKQHQMLVERAKKHGETYTLWQNKGYLALLVALFVCQPGVWLVGLLHLASSDQRVGKTWAVSIFFLIAKLGFYLAAHFFQPQLLSNILRGAKGSLSRKIVRPVRLWGRINVFTACIVGALPLVPLIVSQVDLVIDQDALTQGIYSAYMAGIVFLMFLYGTQAFVILSRFNAAFSSNLTKQSDQYRQLKRRVTRFQRRAYTHAIFQAIVYTAYFASPFLVNKFDYFLPLSWLVFHIMTKELGVSTLAVERSSSSGKSPSPGPSTGQESPNAPSYSSSQPNNSRLSFATSPSMFTAKDESFAMTSPARCFDFAPLESPRALKPSI</sequence>
<accession>A0A2R5G0K7</accession>
<feature type="transmembrane region" description="Helical" evidence="2">
    <location>
        <begin position="205"/>
        <end position="227"/>
    </location>
</feature>
<comment type="caution">
    <text evidence="3">The sequence shown here is derived from an EMBL/GenBank/DDBJ whole genome shotgun (WGS) entry which is preliminary data.</text>
</comment>
<evidence type="ECO:0000256" key="2">
    <source>
        <dbReference type="SAM" id="Phobius"/>
    </source>
</evidence>
<evidence type="ECO:0000313" key="3">
    <source>
        <dbReference type="EMBL" id="GBG24552.1"/>
    </source>
</evidence>
<dbReference type="AlphaFoldDB" id="A0A2R5G0K7"/>
<feature type="transmembrane region" description="Helical" evidence="2">
    <location>
        <begin position="247"/>
        <end position="266"/>
    </location>
</feature>
<feature type="transmembrane region" description="Helical" evidence="2">
    <location>
        <begin position="126"/>
        <end position="147"/>
    </location>
</feature>
<keyword evidence="2" id="KW-0472">Membrane</keyword>
<feature type="region of interest" description="Disordered" evidence="1">
    <location>
        <begin position="351"/>
        <end position="386"/>
    </location>
</feature>
<keyword evidence="2" id="KW-0812">Transmembrane</keyword>